<dbReference type="PROSITE" id="PS00211">
    <property type="entry name" value="ABC_TRANSPORTER_1"/>
    <property type="match status" value="1"/>
</dbReference>
<keyword evidence="5 8" id="KW-1133">Transmembrane helix</keyword>
<accession>A0A6A4LZ73</accession>
<keyword evidence="4" id="KW-0067">ATP-binding</keyword>
<sequence length="699" mass="75331">MMMMPSEIAKVEDAIYAWLRWRLVCCNRVAGGGGGGDLCVIIAADGLWSWPGHGSEGGERWKNVALVGSSGSGKSTAIALLQRFYDANSGIVRIDGVGIKGLQLKWLRGQMGLVSQDHALFGTSIKENIKFGKLNATLDEVMTAAIAANAHDFIRQLPEGYETKVGERGALLSGGQKQRISIARAIIKNPVILLLDEATSALDSESEAIVQSSLEKASVGRTTLILSNLHSLTDIELDQVVAHKLSTVRNADVIAVMSAGRVIEMGSHDDLIDKPNGHYANLANLQNQLSNSEQDQHHNESRFSSAARSSGGRMSNVSSSFLEWKQGLIGGFSSMASGFITPIYALTIGGMISDFFMTNHDEMRDAIRSKCLIFASLAVIAMIMSPLQHFNFAYMGEHLTKRVRIKMLEKVLTFEPAWFDDEKNNSGALCGRLSNEAALVKSLVADRVSLLVQTISAVVLAVILGLVSHGSLQLAQNISTQIAIEAVYNHRIVTSFGSVKKVLELFDNAQNEPRKEGDKKAWLAELGSVRPSEAGSMTSDLAKGATAVASVFSILDRQSLICSPENGTELQKMSGGIELKGVDFAYPGRPDNLILCQLRLEVKPGASIGLVGNSGCGKSTVISLIQRFYDADKGTVKVDGVNIKSLDIGWYRRQMALVGQEPVLYSGSIRDNITFGKLDASETDIVEAAKAANAHDFIS</sequence>
<evidence type="ECO:0000256" key="7">
    <source>
        <dbReference type="SAM" id="MobiDB-lite"/>
    </source>
</evidence>
<feature type="transmembrane region" description="Helical" evidence="8">
    <location>
        <begin position="328"/>
        <end position="352"/>
    </location>
</feature>
<evidence type="ECO:0000256" key="2">
    <source>
        <dbReference type="ARBA" id="ARBA00022692"/>
    </source>
</evidence>
<dbReference type="Proteomes" id="UP000428333">
    <property type="component" value="Linkage Group LG02"/>
</dbReference>
<dbReference type="OrthoDB" id="6500128at2759"/>
<dbReference type="SMART" id="SM00382">
    <property type="entry name" value="AAA"/>
    <property type="match status" value="1"/>
</dbReference>
<proteinExistence type="predicted"/>
<keyword evidence="12" id="KW-1185">Reference proteome</keyword>
<keyword evidence="6 8" id="KW-0472">Membrane</keyword>
<dbReference type="InterPro" id="IPR003593">
    <property type="entry name" value="AAA+_ATPase"/>
</dbReference>
<comment type="caution">
    <text evidence="11">The sequence shown here is derived from an EMBL/GenBank/DDBJ whole genome shotgun (WGS) entry which is preliminary data.</text>
</comment>
<dbReference type="PANTHER" id="PTHR24221:SF562">
    <property type="entry name" value="(RAPE) HYPOTHETICAL PROTEIN"/>
    <property type="match status" value="1"/>
</dbReference>
<evidence type="ECO:0000313" key="12">
    <source>
        <dbReference type="Proteomes" id="UP000428333"/>
    </source>
</evidence>
<dbReference type="AlphaFoldDB" id="A0A6A4LZ73"/>
<keyword evidence="2 8" id="KW-0812">Transmembrane</keyword>
<dbReference type="Gene3D" id="1.20.1560.10">
    <property type="entry name" value="ABC transporter type 1, transmembrane domain"/>
    <property type="match status" value="2"/>
</dbReference>
<evidence type="ECO:0000259" key="10">
    <source>
        <dbReference type="PROSITE" id="PS50929"/>
    </source>
</evidence>
<dbReference type="InterPro" id="IPR039421">
    <property type="entry name" value="Type_1_exporter"/>
</dbReference>
<gene>
    <name evidence="11" type="ORF">C3L33_03605</name>
</gene>
<organism evidence="11 12">
    <name type="scientific">Rhododendron williamsianum</name>
    <dbReference type="NCBI Taxonomy" id="262921"/>
    <lineage>
        <taxon>Eukaryota</taxon>
        <taxon>Viridiplantae</taxon>
        <taxon>Streptophyta</taxon>
        <taxon>Embryophyta</taxon>
        <taxon>Tracheophyta</taxon>
        <taxon>Spermatophyta</taxon>
        <taxon>Magnoliopsida</taxon>
        <taxon>eudicotyledons</taxon>
        <taxon>Gunneridae</taxon>
        <taxon>Pentapetalae</taxon>
        <taxon>asterids</taxon>
        <taxon>Ericales</taxon>
        <taxon>Ericaceae</taxon>
        <taxon>Ericoideae</taxon>
        <taxon>Rhodoreae</taxon>
        <taxon>Rhododendron</taxon>
    </lineage>
</organism>
<dbReference type="InterPro" id="IPR003439">
    <property type="entry name" value="ABC_transporter-like_ATP-bd"/>
</dbReference>
<dbReference type="SUPFAM" id="SSF90123">
    <property type="entry name" value="ABC transporter transmembrane region"/>
    <property type="match status" value="1"/>
</dbReference>
<dbReference type="GO" id="GO:0016020">
    <property type="term" value="C:membrane"/>
    <property type="evidence" value="ECO:0007669"/>
    <property type="project" value="UniProtKB-SubCell"/>
</dbReference>
<evidence type="ECO:0000256" key="3">
    <source>
        <dbReference type="ARBA" id="ARBA00022741"/>
    </source>
</evidence>
<dbReference type="InterPro" id="IPR036640">
    <property type="entry name" value="ABC1_TM_sf"/>
</dbReference>
<evidence type="ECO:0008006" key="13">
    <source>
        <dbReference type="Google" id="ProtNLM"/>
    </source>
</evidence>
<evidence type="ECO:0000313" key="11">
    <source>
        <dbReference type="EMBL" id="KAE9464483.1"/>
    </source>
</evidence>
<evidence type="ECO:0000259" key="9">
    <source>
        <dbReference type="PROSITE" id="PS50893"/>
    </source>
</evidence>
<dbReference type="EMBL" id="QEFC01000333">
    <property type="protein sequence ID" value="KAE9464483.1"/>
    <property type="molecule type" value="Genomic_DNA"/>
</dbReference>
<feature type="region of interest" description="Disordered" evidence="7">
    <location>
        <begin position="290"/>
        <end position="312"/>
    </location>
</feature>
<dbReference type="Gene3D" id="3.40.50.300">
    <property type="entry name" value="P-loop containing nucleotide triphosphate hydrolases"/>
    <property type="match status" value="2"/>
</dbReference>
<feature type="compositionally biased region" description="Low complexity" evidence="7">
    <location>
        <begin position="302"/>
        <end position="312"/>
    </location>
</feature>
<dbReference type="PROSITE" id="PS50893">
    <property type="entry name" value="ABC_TRANSPORTER_2"/>
    <property type="match status" value="1"/>
</dbReference>
<dbReference type="InterPro" id="IPR017871">
    <property type="entry name" value="ABC_transporter-like_CS"/>
</dbReference>
<dbReference type="GO" id="GO:0016887">
    <property type="term" value="F:ATP hydrolysis activity"/>
    <property type="evidence" value="ECO:0007669"/>
    <property type="project" value="InterPro"/>
</dbReference>
<comment type="subcellular location">
    <subcellularLocation>
        <location evidence="1">Membrane</location>
        <topology evidence="1">Multi-pass membrane protein</topology>
    </subcellularLocation>
</comment>
<feature type="transmembrane region" description="Helical" evidence="8">
    <location>
        <begin position="372"/>
        <end position="394"/>
    </location>
</feature>
<keyword evidence="3" id="KW-0547">Nucleotide-binding</keyword>
<dbReference type="GO" id="GO:0140359">
    <property type="term" value="F:ABC-type transporter activity"/>
    <property type="evidence" value="ECO:0007669"/>
    <property type="project" value="InterPro"/>
</dbReference>
<dbReference type="GO" id="GO:0005524">
    <property type="term" value="F:ATP binding"/>
    <property type="evidence" value="ECO:0007669"/>
    <property type="project" value="UniProtKB-KW"/>
</dbReference>
<dbReference type="Pfam" id="PF00664">
    <property type="entry name" value="ABC_membrane"/>
    <property type="match status" value="1"/>
</dbReference>
<feature type="non-terminal residue" evidence="11">
    <location>
        <position position="1"/>
    </location>
</feature>
<reference evidence="11 12" key="1">
    <citation type="journal article" date="2019" name="Genome Biol. Evol.">
        <title>The Rhododendron genome and chromosomal organization provide insight into shared whole-genome duplications across the heath family (Ericaceae).</title>
        <authorList>
            <person name="Soza V.L."/>
            <person name="Lindsley D."/>
            <person name="Waalkes A."/>
            <person name="Ramage E."/>
            <person name="Patwardhan R.P."/>
            <person name="Burton J.N."/>
            <person name="Adey A."/>
            <person name="Kumar A."/>
            <person name="Qiu R."/>
            <person name="Shendure J."/>
            <person name="Hall B."/>
        </authorList>
    </citation>
    <scope>NUCLEOTIDE SEQUENCE [LARGE SCALE GENOMIC DNA]</scope>
    <source>
        <strain evidence="11">RSF 1966-606</strain>
    </source>
</reference>
<evidence type="ECO:0000256" key="6">
    <source>
        <dbReference type="ARBA" id="ARBA00023136"/>
    </source>
</evidence>
<dbReference type="CDD" id="cd18578">
    <property type="entry name" value="ABC_6TM_Pgp_ABCB1_D2_like"/>
    <property type="match status" value="1"/>
</dbReference>
<evidence type="ECO:0000256" key="5">
    <source>
        <dbReference type="ARBA" id="ARBA00022989"/>
    </source>
</evidence>
<dbReference type="Pfam" id="PF00005">
    <property type="entry name" value="ABC_tran"/>
    <property type="match status" value="2"/>
</dbReference>
<feature type="transmembrane region" description="Helical" evidence="8">
    <location>
        <begin position="448"/>
        <end position="467"/>
    </location>
</feature>
<dbReference type="SUPFAM" id="SSF52540">
    <property type="entry name" value="P-loop containing nucleoside triphosphate hydrolases"/>
    <property type="match status" value="2"/>
</dbReference>
<name>A0A6A4LZ73_9ERIC</name>
<dbReference type="PANTHER" id="PTHR24221">
    <property type="entry name" value="ATP-BINDING CASSETTE SUB-FAMILY B"/>
    <property type="match status" value="1"/>
</dbReference>
<protein>
    <recommendedName>
        <fullName evidence="13">ABC transporter domain-containing protein</fullName>
    </recommendedName>
</protein>
<dbReference type="InterPro" id="IPR027417">
    <property type="entry name" value="P-loop_NTPase"/>
</dbReference>
<evidence type="ECO:0000256" key="4">
    <source>
        <dbReference type="ARBA" id="ARBA00022840"/>
    </source>
</evidence>
<dbReference type="FunFam" id="3.40.50.300:FF:000218">
    <property type="entry name" value="Multidrug ABC transporter ATP-binding protein"/>
    <property type="match status" value="1"/>
</dbReference>
<dbReference type="PROSITE" id="PS50929">
    <property type="entry name" value="ABC_TM1F"/>
    <property type="match status" value="1"/>
</dbReference>
<feature type="domain" description="ABC transporter" evidence="9">
    <location>
        <begin position="9"/>
        <end position="284"/>
    </location>
</feature>
<evidence type="ECO:0000256" key="8">
    <source>
        <dbReference type="SAM" id="Phobius"/>
    </source>
</evidence>
<dbReference type="InterPro" id="IPR011527">
    <property type="entry name" value="ABC1_TM_dom"/>
</dbReference>
<feature type="domain" description="ABC transmembrane type-1" evidence="10">
    <location>
        <begin position="328"/>
        <end position="472"/>
    </location>
</feature>
<evidence type="ECO:0000256" key="1">
    <source>
        <dbReference type="ARBA" id="ARBA00004141"/>
    </source>
</evidence>